<dbReference type="Proteomes" id="UP000286715">
    <property type="component" value="Unassembled WGS sequence"/>
</dbReference>
<accession>A0A401XNY1</accession>
<dbReference type="InterPro" id="IPR006626">
    <property type="entry name" value="PbH1"/>
</dbReference>
<dbReference type="InterPro" id="IPR035986">
    <property type="entry name" value="PKD_dom_sf"/>
</dbReference>
<name>A0A401XNY1_9FLAO</name>
<reference evidence="4 5" key="1">
    <citation type="submission" date="2018-11" db="EMBL/GenBank/DDBJ databases">
        <title>Schleiferia aggregans sp. nov., a moderately thermophilic heterotrophic bacterium isolated from microbial mats at a terrestrial hot spring.</title>
        <authorList>
            <person name="Iino T."/>
            <person name="Ohkuma M."/>
            <person name="Haruta S."/>
        </authorList>
    </citation>
    <scope>NUCLEOTIDE SEQUENCE [LARGE SCALE GENOMIC DNA]</scope>
    <source>
        <strain evidence="4 5">LA</strain>
    </source>
</reference>
<evidence type="ECO:0000259" key="2">
    <source>
        <dbReference type="PROSITE" id="PS50093"/>
    </source>
</evidence>
<dbReference type="NCBIfam" id="TIGR04183">
    <property type="entry name" value="Por_Secre_tail"/>
    <property type="match status" value="1"/>
</dbReference>
<dbReference type="InterPro" id="IPR011050">
    <property type="entry name" value="Pectin_lyase_fold/virulence"/>
</dbReference>
<dbReference type="InterPro" id="IPR013783">
    <property type="entry name" value="Ig-like_fold"/>
</dbReference>
<dbReference type="InterPro" id="IPR012334">
    <property type="entry name" value="Pectin_lyas_fold"/>
</dbReference>
<dbReference type="InterPro" id="IPR044023">
    <property type="entry name" value="Ig_7"/>
</dbReference>
<feature type="domain" description="PKD" evidence="2">
    <location>
        <begin position="1641"/>
        <end position="1678"/>
    </location>
</feature>
<dbReference type="Pfam" id="PF18911">
    <property type="entry name" value="PKD_4"/>
    <property type="match status" value="1"/>
</dbReference>
<keyword evidence="5" id="KW-1185">Reference proteome</keyword>
<dbReference type="InterPro" id="IPR026444">
    <property type="entry name" value="Secre_tail"/>
</dbReference>
<protein>
    <recommendedName>
        <fullName evidence="6">PKD domain-containing protein</fullName>
    </recommendedName>
</protein>
<evidence type="ECO:0000259" key="3">
    <source>
        <dbReference type="PROSITE" id="PS50853"/>
    </source>
</evidence>
<evidence type="ECO:0000313" key="5">
    <source>
        <dbReference type="Proteomes" id="UP000286715"/>
    </source>
</evidence>
<dbReference type="CDD" id="cd00146">
    <property type="entry name" value="PKD"/>
    <property type="match status" value="1"/>
</dbReference>
<evidence type="ECO:0008006" key="6">
    <source>
        <dbReference type="Google" id="ProtNLM"/>
    </source>
</evidence>
<feature type="domain" description="Fibronectin type-III" evidence="3">
    <location>
        <begin position="1182"/>
        <end position="1271"/>
    </location>
</feature>
<dbReference type="Gene3D" id="2.60.40.10">
    <property type="entry name" value="Immunoglobulins"/>
    <property type="match status" value="1"/>
</dbReference>
<evidence type="ECO:0000313" key="4">
    <source>
        <dbReference type="EMBL" id="GCD78719.1"/>
    </source>
</evidence>
<dbReference type="PROSITE" id="PS50093">
    <property type="entry name" value="PKD"/>
    <property type="match status" value="1"/>
</dbReference>
<organism evidence="4 5">
    <name type="scientific">Thermaurantimonas aggregans</name>
    <dbReference type="NCBI Taxonomy" id="2173829"/>
    <lineage>
        <taxon>Bacteria</taxon>
        <taxon>Pseudomonadati</taxon>
        <taxon>Bacteroidota</taxon>
        <taxon>Flavobacteriia</taxon>
        <taxon>Flavobacteriales</taxon>
        <taxon>Schleiferiaceae</taxon>
        <taxon>Thermaurantimonas</taxon>
    </lineage>
</organism>
<dbReference type="SMART" id="SM00089">
    <property type="entry name" value="PKD"/>
    <property type="match status" value="1"/>
</dbReference>
<dbReference type="Pfam" id="PF18962">
    <property type="entry name" value="Por_Secre_tail"/>
    <property type="match status" value="1"/>
</dbReference>
<comment type="caution">
    <text evidence="4">The sequence shown here is derived from an EMBL/GenBank/DDBJ whole genome shotgun (WGS) entry which is preliminary data.</text>
</comment>
<dbReference type="InterPro" id="IPR036116">
    <property type="entry name" value="FN3_sf"/>
</dbReference>
<sequence>MTGPGQQSNPNFREWEIISAPTLPNDAGIAALDSPQAFCPGVHNVRVRVANFGTNKIDSVTVNWSVNNVLQTPFQLNQQLDTVGGTGLNQIQILLGSWNFVANTSYNFKIWTSNPNGVADPFNDNDTLTIVLTPAISGTFTINSSLPTSGTNFQSFTAFSNFINSAGICGPVVVNVAPGSGPYLEKVSFGNIAGASASNTITINGNGAVLNFFSPNTNDRVTLELNGTRYMILDSLTIRSDSGAQGFSVLLRNQADWNIIRRCSIISSTTSTSTVYAAIALSNSNTSAVTSGNNGNNNLIENNVVIGGYYGITLLGSSSTLRGVGNIVRRNIIRDFYLYGIYALNQDNLEVFGNDINRPTRTTISTFYGFYQGTSGSGVRVFNNRIHNAHGAAPYTNTFTAYPIFLSSTAGTASNLNIIANNLIYDIQTNGVYYGIYLSGVTDHTRIYHNTVVFNTTSSSSSTTRLIWIAGTPTAGCEVRNNLLYLSRPGTGERFLTYLTSNTNAIIASNNGYYKNPNISMTAPTFFRGSSFNTLQDFQNAGADSNSVFIDPQFININNNFKPLAPQLNSLGKNLGTLVPFDFDSLPRSLLPDPGAYEFDPPPGPNPGLQAFVQPSGALCGDSADVVVRAINIGQDTVTSLTIGWSINSVSQTPVSWTGVLATGTFVNITLGKFAINSNTLYDITATITASGPGVDTDPSNNSIEILGLRKGLTGTYTINALAAPSATNFTSFSDFTSAINTAGVCGPITVNVTPFSGPYIEQVAFNNVTSTSAINKIVINGNGNILQFTSTNTNQRYTLMLNNSRYIEIDSLDIRALGSTSTQFGTALYVTGGSQYLKFNRCRFQAEANSTSINFNCVVVGTSESTPSTIGKGGDYIEITNSRLIGGYFGLTISGGSTATDLSVGNKVENCSIEDFYIYGTYLRGQDSMIFHNNDISRANRATVSTFYGIYALSWINNSKFTNNKIHDTHTGTSASSTAAMYPIFISGSTTTGQRNLLANNLVFNINGGGTTYALYMSSSQHWDVYHNTIVVEDALFSGTGTHTPAFLSGTFTNVDIRNNLFVNTRTNGGTKYVMYQGTANTGITYNNNGYFSDITTGVFFHGSALNSFADWQATGKDQNSVFANPGFINPATDNYTPSSGAINNLGSNLLSIVPTDINGNPRTTTPDPGAIEFSPLPCSGAWAFKADSIYPTGAFLSWQSSADTFQIEWGPVGFVPGSAQGTLISNITTKSYNLTSLAVGACYQIYLREVCNGGFSVWSGPVQVCTPIQFDAELVNLVGLPTSFCGASSTPIRFVVRNNGFGPISNLPYGLVITGDITQTITGTYTNAIQPNSTDTITVANLNTLNGGIIQAIGYVNLSGDQVTNNDSITRNVVIIPLAPQALPAQACSGATSAQLIAKPLPGVGYEWYDVPTGGTPISMSDTLTVTNLLATYYLKYQESADSLLTTIAAGNSQNGNIFDVDIKGGPLTITGFTVSPNTTGQSTFEIYHRPGSFVGFENSPTGWTLLQNFSVNVTVAGPNTKLMFTTPITLQPGTHAFYVTRVGASVNYTNGTAVGNILASHPRIDVKEGIGKSYPFGSTFSPRNFNGYIHFGSEACSDTRTPVTITLQSAPTAAFTYTISNYTVNFSGTFTDADSVYWTFGTAGSSSQQNPTFTFPQNGVYPVCVTAFNACGSTTVCDTLTFSIGISEISLQNRLKVYPNPNAGVFDVTFSDDVAELPIEVLDLSGKAVYRATWKSASGHYHERLDLQTLPAGTYMLRIHSTTGQLTRKVVVKK</sequence>
<dbReference type="Gene3D" id="2.160.20.10">
    <property type="entry name" value="Single-stranded right-handed beta-helix, Pectin lyase-like"/>
    <property type="match status" value="2"/>
</dbReference>
<proteinExistence type="predicted"/>
<dbReference type="SUPFAM" id="SSF51126">
    <property type="entry name" value="Pectin lyase-like"/>
    <property type="match status" value="2"/>
</dbReference>
<dbReference type="InterPro" id="IPR003961">
    <property type="entry name" value="FN3_dom"/>
</dbReference>
<dbReference type="InterPro" id="IPR022409">
    <property type="entry name" value="PKD/Chitinase_dom"/>
</dbReference>
<dbReference type="SMART" id="SM00710">
    <property type="entry name" value="PbH1"/>
    <property type="match status" value="12"/>
</dbReference>
<dbReference type="SUPFAM" id="SSF49265">
    <property type="entry name" value="Fibronectin type III"/>
    <property type="match status" value="1"/>
</dbReference>
<gene>
    <name evidence="4" type="ORF">JCM31826_22010</name>
</gene>
<dbReference type="EMBL" id="BHZE01000037">
    <property type="protein sequence ID" value="GCD78719.1"/>
    <property type="molecule type" value="Genomic_DNA"/>
</dbReference>
<dbReference type="Pfam" id="PF19081">
    <property type="entry name" value="Ig_7"/>
    <property type="match status" value="1"/>
</dbReference>
<keyword evidence="1" id="KW-0732">Signal</keyword>
<dbReference type="InterPro" id="IPR000601">
    <property type="entry name" value="PKD_dom"/>
</dbReference>
<dbReference type="PROSITE" id="PS50853">
    <property type="entry name" value="FN3"/>
    <property type="match status" value="1"/>
</dbReference>
<dbReference type="SUPFAM" id="SSF49299">
    <property type="entry name" value="PKD domain"/>
    <property type="match status" value="1"/>
</dbReference>
<evidence type="ECO:0000256" key="1">
    <source>
        <dbReference type="ARBA" id="ARBA00022729"/>
    </source>
</evidence>